<sequence>MARTPARSPPSGRIARASVLWLHELTFRIGAMQQKQWLDFLPYPAIGVTITKKFCAAAMQDGCINSVHPDGQKVKLEAFVTP</sequence>
<dbReference type="Proteomes" id="UP000886501">
    <property type="component" value="Unassembled WGS sequence"/>
</dbReference>
<name>A0ACB6Z676_THEGA</name>
<gene>
    <name evidence="1" type="ORF">BDM02DRAFT_3190241</name>
</gene>
<proteinExistence type="predicted"/>
<keyword evidence="2" id="KW-1185">Reference proteome</keyword>
<protein>
    <submittedName>
        <fullName evidence="1">Uncharacterized protein</fullName>
    </submittedName>
</protein>
<organism evidence="1 2">
    <name type="scientific">Thelephora ganbajun</name>
    <name type="common">Ganba fungus</name>
    <dbReference type="NCBI Taxonomy" id="370292"/>
    <lineage>
        <taxon>Eukaryota</taxon>
        <taxon>Fungi</taxon>
        <taxon>Dikarya</taxon>
        <taxon>Basidiomycota</taxon>
        <taxon>Agaricomycotina</taxon>
        <taxon>Agaricomycetes</taxon>
        <taxon>Thelephorales</taxon>
        <taxon>Thelephoraceae</taxon>
        <taxon>Thelephora</taxon>
    </lineage>
</organism>
<comment type="caution">
    <text evidence="1">The sequence shown here is derived from an EMBL/GenBank/DDBJ whole genome shotgun (WGS) entry which is preliminary data.</text>
</comment>
<dbReference type="EMBL" id="MU118117">
    <property type="protein sequence ID" value="KAF9644838.1"/>
    <property type="molecule type" value="Genomic_DNA"/>
</dbReference>
<evidence type="ECO:0000313" key="2">
    <source>
        <dbReference type="Proteomes" id="UP000886501"/>
    </source>
</evidence>
<reference evidence="1" key="2">
    <citation type="journal article" date="2020" name="Nat. Commun.">
        <title>Large-scale genome sequencing of mycorrhizal fungi provides insights into the early evolution of symbiotic traits.</title>
        <authorList>
            <person name="Miyauchi S."/>
            <person name="Kiss E."/>
            <person name="Kuo A."/>
            <person name="Drula E."/>
            <person name="Kohler A."/>
            <person name="Sanchez-Garcia M."/>
            <person name="Morin E."/>
            <person name="Andreopoulos B."/>
            <person name="Barry K.W."/>
            <person name="Bonito G."/>
            <person name="Buee M."/>
            <person name="Carver A."/>
            <person name="Chen C."/>
            <person name="Cichocki N."/>
            <person name="Clum A."/>
            <person name="Culley D."/>
            <person name="Crous P.W."/>
            <person name="Fauchery L."/>
            <person name="Girlanda M."/>
            <person name="Hayes R.D."/>
            <person name="Keri Z."/>
            <person name="LaButti K."/>
            <person name="Lipzen A."/>
            <person name="Lombard V."/>
            <person name="Magnuson J."/>
            <person name="Maillard F."/>
            <person name="Murat C."/>
            <person name="Nolan M."/>
            <person name="Ohm R.A."/>
            <person name="Pangilinan J."/>
            <person name="Pereira M.F."/>
            <person name="Perotto S."/>
            <person name="Peter M."/>
            <person name="Pfister S."/>
            <person name="Riley R."/>
            <person name="Sitrit Y."/>
            <person name="Stielow J.B."/>
            <person name="Szollosi G."/>
            <person name="Zifcakova L."/>
            <person name="Stursova M."/>
            <person name="Spatafora J.W."/>
            <person name="Tedersoo L."/>
            <person name="Vaario L.M."/>
            <person name="Yamada A."/>
            <person name="Yan M."/>
            <person name="Wang P."/>
            <person name="Xu J."/>
            <person name="Bruns T."/>
            <person name="Baldrian P."/>
            <person name="Vilgalys R."/>
            <person name="Dunand C."/>
            <person name="Henrissat B."/>
            <person name="Grigoriev I.V."/>
            <person name="Hibbett D."/>
            <person name="Nagy L.G."/>
            <person name="Martin F.M."/>
        </authorList>
    </citation>
    <scope>NUCLEOTIDE SEQUENCE</scope>
    <source>
        <strain evidence="1">P2</strain>
    </source>
</reference>
<accession>A0ACB6Z676</accession>
<evidence type="ECO:0000313" key="1">
    <source>
        <dbReference type="EMBL" id="KAF9644838.1"/>
    </source>
</evidence>
<reference evidence="1" key="1">
    <citation type="submission" date="2019-10" db="EMBL/GenBank/DDBJ databases">
        <authorList>
            <consortium name="DOE Joint Genome Institute"/>
            <person name="Kuo A."/>
            <person name="Miyauchi S."/>
            <person name="Kiss E."/>
            <person name="Drula E."/>
            <person name="Kohler A."/>
            <person name="Sanchez-Garcia M."/>
            <person name="Andreopoulos B."/>
            <person name="Barry K.W."/>
            <person name="Bonito G."/>
            <person name="Buee M."/>
            <person name="Carver A."/>
            <person name="Chen C."/>
            <person name="Cichocki N."/>
            <person name="Clum A."/>
            <person name="Culley D."/>
            <person name="Crous P.W."/>
            <person name="Fauchery L."/>
            <person name="Girlanda M."/>
            <person name="Hayes R."/>
            <person name="Keri Z."/>
            <person name="Labutti K."/>
            <person name="Lipzen A."/>
            <person name="Lombard V."/>
            <person name="Magnuson J."/>
            <person name="Maillard F."/>
            <person name="Morin E."/>
            <person name="Murat C."/>
            <person name="Nolan M."/>
            <person name="Ohm R."/>
            <person name="Pangilinan J."/>
            <person name="Pereira M."/>
            <person name="Perotto S."/>
            <person name="Peter M."/>
            <person name="Riley R."/>
            <person name="Sitrit Y."/>
            <person name="Stielow B."/>
            <person name="Szollosi G."/>
            <person name="Zifcakova L."/>
            <person name="Stursova M."/>
            <person name="Spatafora J.W."/>
            <person name="Tedersoo L."/>
            <person name="Vaario L.-M."/>
            <person name="Yamada A."/>
            <person name="Yan M."/>
            <person name="Wang P."/>
            <person name="Xu J."/>
            <person name="Bruns T."/>
            <person name="Baldrian P."/>
            <person name="Vilgalys R."/>
            <person name="Henrissat B."/>
            <person name="Grigoriev I.V."/>
            <person name="Hibbett D."/>
            <person name="Nagy L.G."/>
            <person name="Martin F.M."/>
        </authorList>
    </citation>
    <scope>NUCLEOTIDE SEQUENCE</scope>
    <source>
        <strain evidence="1">P2</strain>
    </source>
</reference>